<comment type="subcellular location">
    <subcellularLocation>
        <location evidence="2">Nucleus</location>
    </subcellularLocation>
</comment>
<dbReference type="GO" id="GO:0140680">
    <property type="term" value="F:histone H3K36me/H3K36me2 demethylase activity"/>
    <property type="evidence" value="ECO:0007669"/>
    <property type="project" value="UniProtKB-EC"/>
</dbReference>
<keyword evidence="5" id="KW-0479">Metal-binding</keyword>
<keyword evidence="11" id="KW-0804">Transcription</keyword>
<dbReference type="GO" id="GO:0046872">
    <property type="term" value="F:metal ion binding"/>
    <property type="evidence" value="ECO:0007669"/>
    <property type="project" value="UniProtKB-KW"/>
</dbReference>
<dbReference type="EC" id="1.14.11.27" evidence="4"/>
<proteinExistence type="inferred from homology"/>
<evidence type="ECO:0000313" key="18">
    <source>
        <dbReference type="Proteomes" id="UP001150569"/>
    </source>
</evidence>
<feature type="non-terminal residue" evidence="17">
    <location>
        <position position="1"/>
    </location>
</feature>
<keyword evidence="6" id="KW-0156">Chromatin regulator</keyword>
<dbReference type="Gene3D" id="2.60.120.650">
    <property type="entry name" value="Cupin"/>
    <property type="match status" value="1"/>
</dbReference>
<evidence type="ECO:0000256" key="1">
    <source>
        <dbReference type="ARBA" id="ARBA00001954"/>
    </source>
</evidence>
<organism evidence="17 18">
    <name type="scientific">Tieghemiomyces parasiticus</name>
    <dbReference type="NCBI Taxonomy" id="78921"/>
    <lineage>
        <taxon>Eukaryota</taxon>
        <taxon>Fungi</taxon>
        <taxon>Fungi incertae sedis</taxon>
        <taxon>Zoopagomycota</taxon>
        <taxon>Kickxellomycotina</taxon>
        <taxon>Dimargaritomycetes</taxon>
        <taxon>Dimargaritales</taxon>
        <taxon>Dimargaritaceae</taxon>
        <taxon>Tieghemiomyces</taxon>
    </lineage>
</organism>
<evidence type="ECO:0000256" key="13">
    <source>
        <dbReference type="ARBA" id="ARBA00031083"/>
    </source>
</evidence>
<keyword evidence="7" id="KW-0223">Dioxygenase</keyword>
<dbReference type="PANTHER" id="PTHR23123">
    <property type="entry name" value="PHD/F-BOX CONTAINING PROTEIN"/>
    <property type="match status" value="1"/>
</dbReference>
<dbReference type="InterPro" id="IPR003347">
    <property type="entry name" value="JmjC_dom"/>
</dbReference>
<evidence type="ECO:0000259" key="16">
    <source>
        <dbReference type="PROSITE" id="PS51184"/>
    </source>
</evidence>
<feature type="region of interest" description="Disordered" evidence="15">
    <location>
        <begin position="146"/>
        <end position="197"/>
    </location>
</feature>
<dbReference type="Pfam" id="PF17811">
    <property type="entry name" value="JHD"/>
    <property type="match status" value="1"/>
</dbReference>
<dbReference type="Gene3D" id="1.20.58.1360">
    <property type="match status" value="1"/>
</dbReference>
<evidence type="ECO:0000256" key="8">
    <source>
        <dbReference type="ARBA" id="ARBA00023002"/>
    </source>
</evidence>
<comment type="similarity">
    <text evidence="3">Belongs to the JHDM1 histone demethylase family.</text>
</comment>
<accession>A0A9W8E2L0</accession>
<comment type="cofactor">
    <cofactor evidence="1">
        <name>Fe(2+)</name>
        <dbReference type="ChEBI" id="CHEBI:29033"/>
    </cofactor>
</comment>
<dbReference type="InterPro" id="IPR041070">
    <property type="entry name" value="JHD"/>
</dbReference>
<keyword evidence="8 17" id="KW-0560">Oxidoreductase</keyword>
<comment type="catalytic activity">
    <reaction evidence="14">
        <text>N(6),N(6)-dimethyl-L-lysyl(36)-[histone H3] + 2 2-oxoglutarate + 2 O2 = L-lysyl(36)-[histone H3] + 2 formaldehyde + 2 succinate + 2 CO2</text>
        <dbReference type="Rhea" id="RHEA:42032"/>
        <dbReference type="Rhea" id="RHEA-COMP:9785"/>
        <dbReference type="Rhea" id="RHEA-COMP:9787"/>
        <dbReference type="ChEBI" id="CHEBI:15379"/>
        <dbReference type="ChEBI" id="CHEBI:16526"/>
        <dbReference type="ChEBI" id="CHEBI:16810"/>
        <dbReference type="ChEBI" id="CHEBI:16842"/>
        <dbReference type="ChEBI" id="CHEBI:29969"/>
        <dbReference type="ChEBI" id="CHEBI:30031"/>
        <dbReference type="ChEBI" id="CHEBI:61976"/>
        <dbReference type="EC" id="1.14.11.27"/>
    </reaction>
</comment>
<dbReference type="PROSITE" id="PS51184">
    <property type="entry name" value="JMJC"/>
    <property type="match status" value="1"/>
</dbReference>
<feature type="compositionally biased region" description="Low complexity" evidence="15">
    <location>
        <begin position="95"/>
        <end position="118"/>
    </location>
</feature>
<evidence type="ECO:0000256" key="7">
    <source>
        <dbReference type="ARBA" id="ARBA00022964"/>
    </source>
</evidence>
<evidence type="ECO:0000256" key="15">
    <source>
        <dbReference type="SAM" id="MobiDB-lite"/>
    </source>
</evidence>
<evidence type="ECO:0000256" key="9">
    <source>
        <dbReference type="ARBA" id="ARBA00023004"/>
    </source>
</evidence>
<feature type="domain" description="JmjC" evidence="16">
    <location>
        <begin position="1"/>
        <end position="40"/>
    </location>
</feature>
<evidence type="ECO:0000256" key="11">
    <source>
        <dbReference type="ARBA" id="ARBA00023163"/>
    </source>
</evidence>
<sequence>VIPSGWIHAVYTTADSIVIGGNFLSALDLDMQLAVYAMEERVGVSPSQRFPQFEKIQWYAAMHYLKQLTTEVGRRPKGEEAGEKKNKENTPSSPSAPTVLSAVTTTTTSNAPSPSATETVPQHVWYGLRTLAKFLRYQLNMAAPAGSKSAATGTPSSPATSETSDSLATRFSDLPVTLERRRRARKGIPAELADPKGLVQRLERAVQERLASIS</sequence>
<reference evidence="17" key="1">
    <citation type="submission" date="2022-07" db="EMBL/GenBank/DDBJ databases">
        <title>Phylogenomic reconstructions and comparative analyses of Kickxellomycotina fungi.</title>
        <authorList>
            <person name="Reynolds N.K."/>
            <person name="Stajich J.E."/>
            <person name="Barry K."/>
            <person name="Grigoriev I.V."/>
            <person name="Crous P."/>
            <person name="Smith M.E."/>
        </authorList>
    </citation>
    <scope>NUCLEOTIDE SEQUENCE</scope>
    <source>
        <strain evidence="17">RSA 861</strain>
    </source>
</reference>
<evidence type="ECO:0000256" key="4">
    <source>
        <dbReference type="ARBA" id="ARBA00013246"/>
    </source>
</evidence>
<feature type="region of interest" description="Disordered" evidence="15">
    <location>
        <begin position="70"/>
        <end position="118"/>
    </location>
</feature>
<keyword evidence="10" id="KW-0805">Transcription regulation</keyword>
<dbReference type="SUPFAM" id="SSF51197">
    <property type="entry name" value="Clavaminate synthase-like"/>
    <property type="match status" value="1"/>
</dbReference>
<comment type="caution">
    <text evidence="17">The sequence shown here is derived from an EMBL/GenBank/DDBJ whole genome shotgun (WGS) entry which is preliminary data.</text>
</comment>
<evidence type="ECO:0000313" key="17">
    <source>
        <dbReference type="EMBL" id="KAJ1929184.1"/>
    </source>
</evidence>
<gene>
    <name evidence="17" type="primary">JHD1_1</name>
    <name evidence="17" type="ORF">IWQ60_001407</name>
</gene>
<protein>
    <recommendedName>
        <fullName evidence="4">[histone H3]-dimethyl-L-lysine(36) demethylase</fullName>
        <ecNumber evidence="4">1.14.11.27</ecNumber>
    </recommendedName>
    <alternativeName>
        <fullName evidence="13">[Histone-H3]-lysine-36 demethylase 1</fullName>
    </alternativeName>
</protein>
<evidence type="ECO:0000256" key="5">
    <source>
        <dbReference type="ARBA" id="ARBA00022723"/>
    </source>
</evidence>
<dbReference type="InterPro" id="IPR050690">
    <property type="entry name" value="JHDM1_Histone_Demethylase"/>
</dbReference>
<evidence type="ECO:0000256" key="6">
    <source>
        <dbReference type="ARBA" id="ARBA00022853"/>
    </source>
</evidence>
<dbReference type="GO" id="GO:0005634">
    <property type="term" value="C:nucleus"/>
    <property type="evidence" value="ECO:0007669"/>
    <property type="project" value="UniProtKB-SubCell"/>
</dbReference>
<keyword evidence="9" id="KW-0408">Iron</keyword>
<dbReference type="AlphaFoldDB" id="A0A9W8E2L0"/>
<dbReference type="Proteomes" id="UP001150569">
    <property type="component" value="Unassembled WGS sequence"/>
</dbReference>
<dbReference type="EMBL" id="JANBPT010000044">
    <property type="protein sequence ID" value="KAJ1929184.1"/>
    <property type="molecule type" value="Genomic_DNA"/>
</dbReference>
<feature type="compositionally biased region" description="Polar residues" evidence="15">
    <location>
        <begin position="149"/>
        <end position="169"/>
    </location>
</feature>
<evidence type="ECO:0000256" key="3">
    <source>
        <dbReference type="ARBA" id="ARBA00008037"/>
    </source>
</evidence>
<evidence type="ECO:0000256" key="14">
    <source>
        <dbReference type="ARBA" id="ARBA00047915"/>
    </source>
</evidence>
<keyword evidence="18" id="KW-1185">Reference proteome</keyword>
<evidence type="ECO:0000256" key="12">
    <source>
        <dbReference type="ARBA" id="ARBA00023242"/>
    </source>
</evidence>
<name>A0A9W8E2L0_9FUNG</name>
<feature type="compositionally biased region" description="Basic and acidic residues" evidence="15">
    <location>
        <begin position="72"/>
        <end position="88"/>
    </location>
</feature>
<keyword evidence="12" id="KW-0539">Nucleus</keyword>
<evidence type="ECO:0000256" key="10">
    <source>
        <dbReference type="ARBA" id="ARBA00023015"/>
    </source>
</evidence>
<evidence type="ECO:0000256" key="2">
    <source>
        <dbReference type="ARBA" id="ARBA00004123"/>
    </source>
</evidence>
<dbReference type="OrthoDB" id="5876800at2759"/>